<evidence type="ECO:0000313" key="3">
    <source>
        <dbReference type="Proteomes" id="UP000279259"/>
    </source>
</evidence>
<sequence length="214" mass="23461">MRPQPNWILSLSRRREHQHTIGTTTQPQPKAQTTARPTPAPAPTPAYRSARNLVTDHYHLHLSCLRTHVLSCQLRSHPLSHSSSIPRLTRKVEAHRLGVSGGVSFIHVCHLAPVDHDHVSSGRVMSELLSLRTRLVQRRILLHVPLVSDSAALASPLLPMFTPMDSSSECSTRRHVRFADATPDVPSSLTGALTGARSLGASHHDISQPASMLV</sequence>
<dbReference type="Proteomes" id="UP000279259">
    <property type="component" value="Unassembled WGS sequence"/>
</dbReference>
<name>A0A427YUH0_9TREE</name>
<feature type="compositionally biased region" description="Low complexity" evidence="1">
    <location>
        <begin position="23"/>
        <end position="37"/>
    </location>
</feature>
<protein>
    <submittedName>
        <fullName evidence="2">Uncharacterized protein</fullName>
    </submittedName>
</protein>
<dbReference type="AlphaFoldDB" id="A0A427YUH0"/>
<dbReference type="EMBL" id="RSCD01000002">
    <property type="protein sequence ID" value="RSH94780.1"/>
    <property type="molecule type" value="Genomic_DNA"/>
</dbReference>
<proteinExistence type="predicted"/>
<reference evidence="2 3" key="1">
    <citation type="submission" date="2018-11" db="EMBL/GenBank/DDBJ databases">
        <title>Genome sequence of Saitozyma podzolica DSM 27192.</title>
        <authorList>
            <person name="Aliyu H."/>
            <person name="Gorte O."/>
            <person name="Ochsenreither K."/>
        </authorList>
    </citation>
    <scope>NUCLEOTIDE SEQUENCE [LARGE SCALE GENOMIC DNA]</scope>
    <source>
        <strain evidence="2 3">DSM 27192</strain>
    </source>
</reference>
<accession>A0A427YUH0</accession>
<comment type="caution">
    <text evidence="2">The sequence shown here is derived from an EMBL/GenBank/DDBJ whole genome shotgun (WGS) entry which is preliminary data.</text>
</comment>
<keyword evidence="3" id="KW-1185">Reference proteome</keyword>
<evidence type="ECO:0000313" key="2">
    <source>
        <dbReference type="EMBL" id="RSH94780.1"/>
    </source>
</evidence>
<gene>
    <name evidence="2" type="ORF">EHS25_004586</name>
</gene>
<evidence type="ECO:0000256" key="1">
    <source>
        <dbReference type="SAM" id="MobiDB-lite"/>
    </source>
</evidence>
<organism evidence="2 3">
    <name type="scientific">Saitozyma podzolica</name>
    <dbReference type="NCBI Taxonomy" id="1890683"/>
    <lineage>
        <taxon>Eukaryota</taxon>
        <taxon>Fungi</taxon>
        <taxon>Dikarya</taxon>
        <taxon>Basidiomycota</taxon>
        <taxon>Agaricomycotina</taxon>
        <taxon>Tremellomycetes</taxon>
        <taxon>Tremellales</taxon>
        <taxon>Trimorphomycetaceae</taxon>
        <taxon>Saitozyma</taxon>
    </lineage>
</organism>
<feature type="region of interest" description="Disordered" evidence="1">
    <location>
        <begin position="1"/>
        <end position="44"/>
    </location>
</feature>